<evidence type="ECO:0000256" key="6">
    <source>
        <dbReference type="ARBA" id="ARBA00023285"/>
    </source>
</evidence>
<dbReference type="EC" id="3.5.1.41" evidence="9"/>
<proteinExistence type="predicted"/>
<dbReference type="EMBL" id="LAVV01007357">
    <property type="protein sequence ID" value="KNZ56209.1"/>
    <property type="molecule type" value="Genomic_DNA"/>
</dbReference>
<keyword evidence="8" id="KW-0624">Polysaccharide degradation</keyword>
<name>A0A0L6V669_9BASI</name>
<dbReference type="OrthoDB" id="407355at2759"/>
<evidence type="ECO:0000256" key="1">
    <source>
        <dbReference type="ARBA" id="ARBA00001941"/>
    </source>
</evidence>
<evidence type="ECO:0000256" key="4">
    <source>
        <dbReference type="ARBA" id="ARBA00023024"/>
    </source>
</evidence>
<dbReference type="InterPro" id="IPR002509">
    <property type="entry name" value="NODB_dom"/>
</dbReference>
<keyword evidence="11" id="KW-1133">Transmembrane helix</keyword>
<dbReference type="PANTHER" id="PTHR10587">
    <property type="entry name" value="GLYCOSYL TRANSFERASE-RELATED"/>
    <property type="match status" value="1"/>
</dbReference>
<dbReference type="STRING" id="27349.A0A0L6V669"/>
<reference evidence="13 14" key="1">
    <citation type="submission" date="2015-08" db="EMBL/GenBank/DDBJ databases">
        <title>Next Generation Sequencing and Analysis of the Genome of Puccinia sorghi L Schw, the Causal Agent of Maize Common Rust.</title>
        <authorList>
            <person name="Rochi L."/>
            <person name="Burguener G."/>
            <person name="Darino M."/>
            <person name="Turjanski A."/>
            <person name="Kreff E."/>
            <person name="Dieguez M.J."/>
            <person name="Sacco F."/>
        </authorList>
    </citation>
    <scope>NUCLEOTIDE SEQUENCE [LARGE SCALE GENOMIC DNA]</scope>
    <source>
        <strain evidence="13 14">RO10H11247</strain>
    </source>
</reference>
<keyword evidence="11" id="KW-0812">Transmembrane</keyword>
<keyword evidence="3" id="KW-0325">Glycoprotein</keyword>
<dbReference type="Proteomes" id="UP000037035">
    <property type="component" value="Unassembled WGS sequence"/>
</dbReference>
<dbReference type="GO" id="GO:0004099">
    <property type="term" value="F:chitin deacetylase activity"/>
    <property type="evidence" value="ECO:0007669"/>
    <property type="project" value="UniProtKB-EC"/>
</dbReference>
<evidence type="ECO:0000256" key="3">
    <source>
        <dbReference type="ARBA" id="ARBA00022622"/>
    </source>
</evidence>
<dbReference type="PANTHER" id="PTHR10587:SF135">
    <property type="entry name" value="CHITIN DEACETYLASE 3"/>
    <property type="match status" value="1"/>
</dbReference>
<keyword evidence="14" id="KW-1185">Reference proteome</keyword>
<comment type="subcellular location">
    <subcellularLocation>
        <location evidence="2">Cell membrane</location>
        <topology evidence="2">Lipid-anchor</topology>
        <topology evidence="2">GPI-anchor</topology>
    </subcellularLocation>
</comment>
<keyword evidence="4" id="KW-0146">Chitin degradation</keyword>
<dbReference type="InterPro" id="IPR050248">
    <property type="entry name" value="Polysacc_deacetylase_ArnD"/>
</dbReference>
<dbReference type="InterPro" id="IPR011330">
    <property type="entry name" value="Glyco_hydro/deAcase_b/a-brl"/>
</dbReference>
<evidence type="ECO:0000256" key="7">
    <source>
        <dbReference type="ARBA" id="ARBA00023288"/>
    </source>
</evidence>
<dbReference type="GO" id="GO:0000272">
    <property type="term" value="P:polysaccharide catabolic process"/>
    <property type="evidence" value="ECO:0007669"/>
    <property type="project" value="UniProtKB-KW"/>
</dbReference>
<dbReference type="Gene3D" id="3.20.20.370">
    <property type="entry name" value="Glycoside hydrolase/deacetylase"/>
    <property type="match status" value="1"/>
</dbReference>
<keyword evidence="5" id="KW-0119">Carbohydrate metabolism</keyword>
<protein>
    <recommendedName>
        <fullName evidence="9">chitin deacetylase</fullName>
        <ecNumber evidence="9">3.5.1.41</ecNumber>
    </recommendedName>
</protein>
<feature type="domain" description="NodB homology" evidence="12">
    <location>
        <begin position="176"/>
        <end position="380"/>
    </location>
</feature>
<dbReference type="AlphaFoldDB" id="A0A0L6V669"/>
<dbReference type="GO" id="GO:0006032">
    <property type="term" value="P:chitin catabolic process"/>
    <property type="evidence" value="ECO:0007669"/>
    <property type="project" value="UniProtKB-KW"/>
</dbReference>
<evidence type="ECO:0000256" key="2">
    <source>
        <dbReference type="ARBA" id="ARBA00004609"/>
    </source>
</evidence>
<dbReference type="PROSITE" id="PS51677">
    <property type="entry name" value="NODB"/>
    <property type="match status" value="1"/>
</dbReference>
<keyword evidence="6" id="KW-0170">Cobalt</keyword>
<sequence>MLLQDRRGVILLLLLVVVGMVWMMMEVGIQMGGETRQSWGAILSLSLWRGYPGRAREASEVRLFWGRRRWQIGTASMNIGGRVKDYYYPSPSTIGPRPKREWIQRLEYFLLQHPDPEIRASLRINPAKLQQDGLVVYPPEVPTDRHGVCSWESSGCLRNTQNGYTHHLDIIQPDAHSWVVNFDDGPLPPSEKLYQILDQFGIKATHFWIGGNVLKYWKLAKMANLRGDHLAVHTWSHSHLTSLTNHQILGELGWTIQIIFDLTGKVPRFFRPPYGNIDNRVRAIAKHVFGLETVIWNFDSVDWGLNQTWATGDQVDQADPRTAPTLEQVVEAIGRFASNTSAGGLILQHELSLEAVEAFRRSWDMVRAAKFSSVGPLPVCLNAGMAEWYQSQ</sequence>
<feature type="transmembrane region" description="Helical" evidence="11">
    <location>
        <begin position="7"/>
        <end position="25"/>
    </location>
</feature>
<dbReference type="SUPFAM" id="SSF88713">
    <property type="entry name" value="Glycoside hydrolase/deacetylase"/>
    <property type="match status" value="1"/>
</dbReference>
<dbReference type="GO" id="GO:0009272">
    <property type="term" value="P:fungal-type cell wall biogenesis"/>
    <property type="evidence" value="ECO:0007669"/>
    <property type="project" value="UniProtKB-ARBA"/>
</dbReference>
<keyword evidence="11" id="KW-0472">Membrane</keyword>
<gene>
    <name evidence="13" type="ORF">VP01_2469g3</name>
</gene>
<evidence type="ECO:0000256" key="11">
    <source>
        <dbReference type="SAM" id="Phobius"/>
    </source>
</evidence>
<evidence type="ECO:0000313" key="14">
    <source>
        <dbReference type="Proteomes" id="UP000037035"/>
    </source>
</evidence>
<comment type="cofactor">
    <cofactor evidence="1">
        <name>Co(2+)</name>
        <dbReference type="ChEBI" id="CHEBI:48828"/>
    </cofactor>
</comment>
<evidence type="ECO:0000259" key="12">
    <source>
        <dbReference type="PROSITE" id="PS51677"/>
    </source>
</evidence>
<evidence type="ECO:0000256" key="10">
    <source>
        <dbReference type="ARBA" id="ARBA00048494"/>
    </source>
</evidence>
<accession>A0A0L6V669</accession>
<keyword evidence="7" id="KW-0449">Lipoprotein</keyword>
<organism evidence="13 14">
    <name type="scientific">Puccinia sorghi</name>
    <dbReference type="NCBI Taxonomy" id="27349"/>
    <lineage>
        <taxon>Eukaryota</taxon>
        <taxon>Fungi</taxon>
        <taxon>Dikarya</taxon>
        <taxon>Basidiomycota</taxon>
        <taxon>Pucciniomycotina</taxon>
        <taxon>Pucciniomycetes</taxon>
        <taxon>Pucciniales</taxon>
        <taxon>Pucciniaceae</taxon>
        <taxon>Puccinia</taxon>
    </lineage>
</organism>
<comment type="caution">
    <text evidence="13">The sequence shown here is derived from an EMBL/GenBank/DDBJ whole genome shotgun (WGS) entry which is preliminary data.</text>
</comment>
<dbReference type="VEuPathDB" id="FungiDB:VP01_2469g3"/>
<evidence type="ECO:0000256" key="8">
    <source>
        <dbReference type="ARBA" id="ARBA00023326"/>
    </source>
</evidence>
<evidence type="ECO:0000256" key="9">
    <source>
        <dbReference type="ARBA" id="ARBA00024056"/>
    </source>
</evidence>
<keyword evidence="3" id="KW-0336">GPI-anchor</keyword>
<evidence type="ECO:0000313" key="13">
    <source>
        <dbReference type="EMBL" id="KNZ56209.1"/>
    </source>
</evidence>
<dbReference type="Pfam" id="PF01522">
    <property type="entry name" value="Polysacc_deac_1"/>
    <property type="match status" value="1"/>
</dbReference>
<dbReference type="GO" id="GO:0005886">
    <property type="term" value="C:plasma membrane"/>
    <property type="evidence" value="ECO:0007669"/>
    <property type="project" value="UniProtKB-SubCell"/>
</dbReference>
<dbReference type="GO" id="GO:0098552">
    <property type="term" value="C:side of membrane"/>
    <property type="evidence" value="ECO:0007669"/>
    <property type="project" value="UniProtKB-KW"/>
</dbReference>
<evidence type="ECO:0000256" key="5">
    <source>
        <dbReference type="ARBA" id="ARBA00023277"/>
    </source>
</evidence>
<comment type="catalytic activity">
    <reaction evidence="10">
        <text>[(1-&gt;4)-N-acetyl-beta-D-glucosaminyl](n) + n H2O = chitosan + n acetate</text>
        <dbReference type="Rhea" id="RHEA:10464"/>
        <dbReference type="Rhea" id="RHEA-COMP:9593"/>
        <dbReference type="Rhea" id="RHEA-COMP:9597"/>
        <dbReference type="ChEBI" id="CHEBI:15377"/>
        <dbReference type="ChEBI" id="CHEBI:17029"/>
        <dbReference type="ChEBI" id="CHEBI:30089"/>
        <dbReference type="ChEBI" id="CHEBI:57704"/>
        <dbReference type="EC" id="3.5.1.41"/>
    </reaction>
    <physiologicalReaction direction="left-to-right" evidence="10">
        <dbReference type="Rhea" id="RHEA:10465"/>
    </physiologicalReaction>
</comment>